<feature type="compositionally biased region" description="Basic residues" evidence="1">
    <location>
        <begin position="458"/>
        <end position="472"/>
    </location>
</feature>
<feature type="region of interest" description="Disordered" evidence="1">
    <location>
        <begin position="496"/>
        <end position="620"/>
    </location>
</feature>
<evidence type="ECO:0000256" key="2">
    <source>
        <dbReference type="SAM" id="SignalP"/>
    </source>
</evidence>
<sequence>MMFLSSRRPPRCYLMLAVVATSLVTSMPAPPSKRSTEDASDARSGFSSVPKILEIQLPLKIASKDDLVAWAKYVMGLMASKINITLTTVKEAPSKSSGGVRVSDNARQPQNTRNSAFKQFEDARSMNSARHFGNANNFENSRYAENIRNLGHSANFDRFKVSANDGRSENIRNSLNNGNFQLPKEKALPNQQLPAISINGVTASGLFNNRQLYPTFANIEISDTTIPSPLEIAANINVARSKIKESAFKGAFDATNSLKLAEQPFVPQFPDFVSVVDTDIGGIFRNRSGNTPPSRNYLPVPTTTDNIKFPNDPFVTRYFFDGVERNISSNVGVRPSEITQTTRNPLLFSEDLPLPVKSVELLSQQRNTSSVKPLFNVPFQAVITFSRGEPVETTTSRNEGGKYFSVPTREPLDQFPPYFDTNYTLSNEPGTQINVVFDDGSQVTEVRNNTRKEERKKQEKKKGSSKRQKSKKQKSDTRQVSPIGEFLRTFVAVRRNNTPSTDLTPPPLNQQVSTTTQRVPVRQRVPQPPPPPQRTQLYPPPKPPSALRQGRRNQTSLAQQLEGDDDSGSEENSGSKEGDNSMEGSGSNESNKSDNKSDAVQGSEESSSSESDYDDSDEDEGGFVKALIDLLQLAAPILDDLSDPESDADIGDVLAAAVPLLEELSEGDSETEGFDIPGLLLPILLQISGGMDGQRDSAAILTPLLQLSAPLVGPLSGPLIVPLSRQISNPPGQGGSSSGDIIRVLLEPLLQPVGPGKMTVLSNLIAGVISSLSKNSGSGGKSDITSLVKAVVAGSIAGTSAGSSGQKDSYGAPTGYAASPYGNPSDNQNPFLVIGSSVKTVLDATLNLVTSLVNAFTGILGASSSSSNEPAPYGPPPTTYTRRPSYMVPPSDSISITTRGPERQKA</sequence>
<dbReference type="Proteomes" id="UP001642520">
    <property type="component" value="Unassembled WGS sequence"/>
</dbReference>
<evidence type="ECO:0000313" key="3">
    <source>
        <dbReference type="EMBL" id="CAL7936912.1"/>
    </source>
</evidence>
<feature type="region of interest" description="Disordered" evidence="1">
    <location>
        <begin position="863"/>
        <end position="906"/>
    </location>
</feature>
<feature type="region of interest" description="Disordered" evidence="1">
    <location>
        <begin position="390"/>
        <end position="409"/>
    </location>
</feature>
<dbReference type="EMBL" id="CAXAJV020001287">
    <property type="protein sequence ID" value="CAL7936912.1"/>
    <property type="molecule type" value="Genomic_DNA"/>
</dbReference>
<proteinExistence type="predicted"/>
<name>A0ABP1N7H5_XYLVO</name>
<feature type="chain" id="PRO_5046849706" evidence="2">
    <location>
        <begin position="27"/>
        <end position="906"/>
    </location>
</feature>
<feature type="compositionally biased region" description="Basic and acidic residues" evidence="1">
    <location>
        <begin position="448"/>
        <end position="457"/>
    </location>
</feature>
<protein>
    <submittedName>
        <fullName evidence="3">Uncharacterized protein</fullName>
    </submittedName>
</protein>
<feature type="compositionally biased region" description="Low complexity" evidence="1">
    <location>
        <begin position="581"/>
        <end position="590"/>
    </location>
</feature>
<keyword evidence="2" id="KW-0732">Signal</keyword>
<evidence type="ECO:0000313" key="4">
    <source>
        <dbReference type="Proteomes" id="UP001642520"/>
    </source>
</evidence>
<reference evidence="3 4" key="1">
    <citation type="submission" date="2024-08" db="EMBL/GenBank/DDBJ databases">
        <authorList>
            <person name="Will J Nash"/>
            <person name="Angela Man"/>
            <person name="Seanna McTaggart"/>
            <person name="Kendall Baker"/>
            <person name="Tom Barker"/>
            <person name="Leah Catchpole"/>
            <person name="Alex Durrant"/>
            <person name="Karim Gharbi"/>
            <person name="Naomi Irish"/>
            <person name="Gemy Kaithakottil"/>
            <person name="Debby Ku"/>
            <person name="Aaliyah Providence"/>
            <person name="Felix Shaw"/>
            <person name="David Swarbreck"/>
            <person name="Chris Watkins"/>
            <person name="Ann M. McCartney"/>
            <person name="Giulio Formenti"/>
            <person name="Alice Mouton"/>
            <person name="Noel Vella"/>
            <person name="Bjorn M von Reumont"/>
            <person name="Adriana Vella"/>
            <person name="Wilfried Haerty"/>
        </authorList>
    </citation>
    <scope>NUCLEOTIDE SEQUENCE [LARGE SCALE GENOMIC DNA]</scope>
</reference>
<organism evidence="3 4">
    <name type="scientific">Xylocopa violacea</name>
    <name type="common">Violet carpenter bee</name>
    <name type="synonym">Apis violacea</name>
    <dbReference type="NCBI Taxonomy" id="135666"/>
    <lineage>
        <taxon>Eukaryota</taxon>
        <taxon>Metazoa</taxon>
        <taxon>Ecdysozoa</taxon>
        <taxon>Arthropoda</taxon>
        <taxon>Hexapoda</taxon>
        <taxon>Insecta</taxon>
        <taxon>Pterygota</taxon>
        <taxon>Neoptera</taxon>
        <taxon>Endopterygota</taxon>
        <taxon>Hymenoptera</taxon>
        <taxon>Apocrita</taxon>
        <taxon>Aculeata</taxon>
        <taxon>Apoidea</taxon>
        <taxon>Anthophila</taxon>
        <taxon>Apidae</taxon>
        <taxon>Xylocopa</taxon>
        <taxon>Xylocopa</taxon>
    </lineage>
</organism>
<accession>A0ABP1N7H5</accession>
<evidence type="ECO:0000256" key="1">
    <source>
        <dbReference type="SAM" id="MobiDB-lite"/>
    </source>
</evidence>
<feature type="compositionally biased region" description="Acidic residues" evidence="1">
    <location>
        <begin position="611"/>
        <end position="620"/>
    </location>
</feature>
<keyword evidence="4" id="KW-1185">Reference proteome</keyword>
<gene>
    <name evidence="3" type="ORF">XYLVIOL_LOCUS2441</name>
</gene>
<comment type="caution">
    <text evidence="3">The sequence shown here is derived from an EMBL/GenBank/DDBJ whole genome shotgun (WGS) entry which is preliminary data.</text>
</comment>
<feature type="compositionally biased region" description="Low complexity" evidence="1">
    <location>
        <begin position="510"/>
        <end position="525"/>
    </location>
</feature>
<feature type="compositionally biased region" description="Pro residues" evidence="1">
    <location>
        <begin position="526"/>
        <end position="544"/>
    </location>
</feature>
<feature type="signal peptide" evidence="2">
    <location>
        <begin position="1"/>
        <end position="26"/>
    </location>
</feature>
<feature type="region of interest" description="Disordered" evidence="1">
    <location>
        <begin position="439"/>
        <end position="483"/>
    </location>
</feature>